<dbReference type="PANTHER" id="PTHR43355:SF2">
    <property type="entry name" value="FLAVIN REDUCTASE (NADPH)"/>
    <property type="match status" value="1"/>
</dbReference>
<accession>A0A1A9I068</accession>
<proteinExistence type="predicted"/>
<dbReference type="EMBL" id="CP015772">
    <property type="protein sequence ID" value="ANH80130.1"/>
    <property type="molecule type" value="Genomic_DNA"/>
</dbReference>
<dbReference type="RefSeq" id="WP_067752005.1">
    <property type="nucleotide sequence ID" value="NZ_CP015772.1"/>
</dbReference>
<organism evidence="2 3">
    <name type="scientific">Niabella ginsenosidivorans</name>
    <dbReference type="NCBI Taxonomy" id="1176587"/>
    <lineage>
        <taxon>Bacteria</taxon>
        <taxon>Pseudomonadati</taxon>
        <taxon>Bacteroidota</taxon>
        <taxon>Chitinophagia</taxon>
        <taxon>Chitinophagales</taxon>
        <taxon>Chitinophagaceae</taxon>
        <taxon>Niabella</taxon>
    </lineage>
</organism>
<dbReference type="AlphaFoldDB" id="A0A1A9I068"/>
<gene>
    <name evidence="2" type="ORF">A8C56_03245</name>
</gene>
<dbReference type="InterPro" id="IPR016040">
    <property type="entry name" value="NAD(P)-bd_dom"/>
</dbReference>
<evidence type="ECO:0000313" key="2">
    <source>
        <dbReference type="EMBL" id="ANH80130.1"/>
    </source>
</evidence>
<evidence type="ECO:0000313" key="3">
    <source>
        <dbReference type="Proteomes" id="UP000077667"/>
    </source>
</evidence>
<reference evidence="2 3" key="1">
    <citation type="submission" date="2016-05" db="EMBL/GenBank/DDBJ databases">
        <title>Niabella ginsenosidivorans BS26 whole genome sequencing.</title>
        <authorList>
            <person name="Im W.T."/>
            <person name="Siddiqi M.Z."/>
        </authorList>
    </citation>
    <scope>NUCLEOTIDE SEQUENCE [LARGE SCALE GENOMIC DNA]</scope>
    <source>
        <strain evidence="2 3">BS26</strain>
    </source>
</reference>
<dbReference type="GO" id="GO:0004074">
    <property type="term" value="F:biliverdin reductase [NAD(P)H] activity"/>
    <property type="evidence" value="ECO:0007669"/>
    <property type="project" value="TreeGrafter"/>
</dbReference>
<dbReference type="Proteomes" id="UP000077667">
    <property type="component" value="Chromosome"/>
</dbReference>
<dbReference type="SUPFAM" id="SSF51735">
    <property type="entry name" value="NAD(P)-binding Rossmann-fold domains"/>
    <property type="match status" value="1"/>
</dbReference>
<name>A0A1A9I068_9BACT</name>
<dbReference type="STRING" id="1176587.A8C56_03245"/>
<protein>
    <recommendedName>
        <fullName evidence="1">NAD(P)-binding domain-containing protein</fullName>
    </recommendedName>
</protein>
<dbReference type="KEGG" id="nia:A8C56_03245"/>
<dbReference type="OrthoDB" id="9785372at2"/>
<feature type="domain" description="NAD(P)-binding" evidence="1">
    <location>
        <begin position="7"/>
        <end position="194"/>
    </location>
</feature>
<dbReference type="InterPro" id="IPR036291">
    <property type="entry name" value="NAD(P)-bd_dom_sf"/>
</dbReference>
<keyword evidence="3" id="KW-1185">Reference proteome</keyword>
<evidence type="ECO:0000259" key="1">
    <source>
        <dbReference type="Pfam" id="PF13460"/>
    </source>
</evidence>
<dbReference type="Pfam" id="PF13460">
    <property type="entry name" value="NAD_binding_10"/>
    <property type="match status" value="1"/>
</dbReference>
<dbReference type="PANTHER" id="PTHR43355">
    <property type="entry name" value="FLAVIN REDUCTASE (NADPH)"/>
    <property type="match status" value="1"/>
</dbReference>
<dbReference type="InterPro" id="IPR051606">
    <property type="entry name" value="Polyketide_Oxido-like"/>
</dbReference>
<sequence length="224" mass="25010">MNILIFGASGCIGQEITQLALQEGHYVTAFTRSVEKINHLRQNHLSFFQDDIMNADAVLKAIKSKDIVINVIEGSHRLHKVRVQGTRHIINAMTVAGVNRLLCHTSFIPDKEHPFSTVKQLIHKLSGARRKTNKMHHELEHIIGHSSLNWTIVRSPVISRQSATAGKFPAVPPERKTGQMTAARKTARFILFQLQPGTHNSQKIISLQESPAATQETSDGMYAK</sequence>
<dbReference type="GO" id="GO:0042602">
    <property type="term" value="F:riboflavin reductase (NADPH) activity"/>
    <property type="evidence" value="ECO:0007669"/>
    <property type="project" value="TreeGrafter"/>
</dbReference>
<dbReference type="Gene3D" id="3.40.50.720">
    <property type="entry name" value="NAD(P)-binding Rossmann-like Domain"/>
    <property type="match status" value="1"/>
</dbReference>